<name>A0ABV5CWW2_9ACTN</name>
<reference evidence="1 2" key="1">
    <citation type="submission" date="2024-04" db="EMBL/GenBank/DDBJ databases">
        <title>Polymorphospora sp. isolated from Baiyangdian Lake in Xiong'an New Area.</title>
        <authorList>
            <person name="Zhang X."/>
            <person name="Liu J."/>
        </authorList>
    </citation>
    <scope>NUCLEOTIDE SEQUENCE [LARGE SCALE GENOMIC DNA]</scope>
    <source>
        <strain evidence="1 2">2-325</strain>
    </source>
</reference>
<gene>
    <name evidence="1" type="ORF">AAFH96_25865</name>
</gene>
<protein>
    <submittedName>
        <fullName evidence="1">Uncharacterized protein</fullName>
    </submittedName>
</protein>
<sequence length="43" mass="4593">MPVTAPPSSERTRTINALTALLRPVDLGIDTRRALTSTATATR</sequence>
<dbReference type="EMBL" id="JBCGDC010000094">
    <property type="protein sequence ID" value="MFB6396501.1"/>
    <property type="molecule type" value="Genomic_DNA"/>
</dbReference>
<dbReference type="RefSeq" id="WP_375735918.1">
    <property type="nucleotide sequence ID" value="NZ_JBCGDC010000094.1"/>
</dbReference>
<keyword evidence="2" id="KW-1185">Reference proteome</keyword>
<proteinExistence type="predicted"/>
<dbReference type="Proteomes" id="UP001582793">
    <property type="component" value="Unassembled WGS sequence"/>
</dbReference>
<evidence type="ECO:0000313" key="1">
    <source>
        <dbReference type="EMBL" id="MFB6396501.1"/>
    </source>
</evidence>
<evidence type="ECO:0000313" key="2">
    <source>
        <dbReference type="Proteomes" id="UP001582793"/>
    </source>
</evidence>
<organism evidence="1 2">
    <name type="scientific">Polymorphospora lycopeni</name>
    <dbReference type="NCBI Taxonomy" id="3140240"/>
    <lineage>
        <taxon>Bacteria</taxon>
        <taxon>Bacillati</taxon>
        <taxon>Actinomycetota</taxon>
        <taxon>Actinomycetes</taxon>
        <taxon>Micromonosporales</taxon>
        <taxon>Micromonosporaceae</taxon>
        <taxon>Polymorphospora</taxon>
    </lineage>
</organism>
<comment type="caution">
    <text evidence="1">The sequence shown here is derived from an EMBL/GenBank/DDBJ whole genome shotgun (WGS) entry which is preliminary data.</text>
</comment>
<accession>A0ABV5CWW2</accession>